<keyword evidence="2" id="KW-0732">Signal</keyword>
<evidence type="ECO:0000313" key="4">
    <source>
        <dbReference type="Proteomes" id="UP000293623"/>
    </source>
</evidence>
<keyword evidence="1" id="KW-0472">Membrane</keyword>
<evidence type="ECO:0000313" key="3">
    <source>
        <dbReference type="EMBL" id="RXZ66375.1"/>
    </source>
</evidence>
<feature type="chain" id="PRO_5020921771" description="Ferrochelatase" evidence="2">
    <location>
        <begin position="25"/>
        <end position="74"/>
    </location>
</feature>
<keyword evidence="1" id="KW-1133">Transmembrane helix</keyword>
<name>A0A4Q2KM20_9SPHN</name>
<evidence type="ECO:0000256" key="2">
    <source>
        <dbReference type="SAM" id="SignalP"/>
    </source>
</evidence>
<dbReference type="EMBL" id="SDPV01000001">
    <property type="protein sequence ID" value="RXZ66375.1"/>
    <property type="molecule type" value="Genomic_DNA"/>
</dbReference>
<proteinExistence type="predicted"/>
<evidence type="ECO:0008006" key="5">
    <source>
        <dbReference type="Google" id="ProtNLM"/>
    </source>
</evidence>
<dbReference type="RefSeq" id="WP_129523846.1">
    <property type="nucleotide sequence ID" value="NZ_SDPV01000001.1"/>
</dbReference>
<accession>A0A4Q2KM20</accession>
<protein>
    <recommendedName>
        <fullName evidence="5">Ferrochelatase</fullName>
    </recommendedName>
</protein>
<dbReference type="AlphaFoldDB" id="A0A4Q2KM20"/>
<feature type="signal peptide" evidence="2">
    <location>
        <begin position="1"/>
        <end position="24"/>
    </location>
</feature>
<keyword evidence="4" id="KW-1185">Reference proteome</keyword>
<keyword evidence="1" id="KW-0812">Transmembrane</keyword>
<gene>
    <name evidence="3" type="ORF">ETX26_06705</name>
</gene>
<comment type="caution">
    <text evidence="3">The sequence shown here is derived from an EMBL/GenBank/DDBJ whole genome shotgun (WGS) entry which is preliminary data.</text>
</comment>
<reference evidence="3 4" key="1">
    <citation type="submission" date="2019-01" db="EMBL/GenBank/DDBJ databases">
        <title>Altererythrobacter rhizovicinus sp. nov., isolated from the rhizosphere soil of Haloxylon ammodendron.</title>
        <authorList>
            <person name="Li H.-P."/>
            <person name="Gou J.-Y."/>
            <person name="Yao D."/>
            <person name="Han Q.-Q."/>
            <person name="Shao K.-Z."/>
            <person name="Zhao Q."/>
            <person name="Zhang J.-L."/>
        </authorList>
    </citation>
    <scope>NUCLEOTIDE SEQUENCE [LARGE SCALE GENOMIC DNA]</scope>
    <source>
        <strain evidence="3 4">AY-3R</strain>
    </source>
</reference>
<organism evidence="3 4">
    <name type="scientific">Pelagerythrobacter rhizovicinus</name>
    <dbReference type="NCBI Taxonomy" id="2268576"/>
    <lineage>
        <taxon>Bacteria</taxon>
        <taxon>Pseudomonadati</taxon>
        <taxon>Pseudomonadota</taxon>
        <taxon>Alphaproteobacteria</taxon>
        <taxon>Sphingomonadales</taxon>
        <taxon>Erythrobacteraceae</taxon>
        <taxon>Pelagerythrobacter</taxon>
    </lineage>
</organism>
<evidence type="ECO:0000256" key="1">
    <source>
        <dbReference type="SAM" id="Phobius"/>
    </source>
</evidence>
<sequence>MKLRNLLPAVAAVSLAAAPVAAQAQVAERASAPVSNESELAGGFGPGLIIAAIAAVGILVLIVSDDDDEDPVSV</sequence>
<dbReference type="Proteomes" id="UP000293623">
    <property type="component" value="Unassembled WGS sequence"/>
</dbReference>
<feature type="transmembrane region" description="Helical" evidence="1">
    <location>
        <begin position="40"/>
        <end position="63"/>
    </location>
</feature>